<dbReference type="GO" id="GO:0010468">
    <property type="term" value="P:regulation of gene expression"/>
    <property type="evidence" value="ECO:0007669"/>
    <property type="project" value="TreeGrafter"/>
</dbReference>
<feature type="domain" description="DRBM" evidence="4">
    <location>
        <begin position="683"/>
        <end position="719"/>
    </location>
</feature>
<dbReference type="EMBL" id="JANJYI010000002">
    <property type="protein sequence ID" value="KAK2659932.1"/>
    <property type="molecule type" value="Genomic_DNA"/>
</dbReference>
<protein>
    <recommendedName>
        <fullName evidence="4">DRBM domain-containing protein</fullName>
    </recommendedName>
</protein>
<dbReference type="PROSITE" id="PS50137">
    <property type="entry name" value="DS_RBD"/>
    <property type="match status" value="6"/>
</dbReference>
<organism evidence="5 6">
    <name type="scientific">Dipteronia dyeriana</name>
    <dbReference type="NCBI Taxonomy" id="168575"/>
    <lineage>
        <taxon>Eukaryota</taxon>
        <taxon>Viridiplantae</taxon>
        <taxon>Streptophyta</taxon>
        <taxon>Embryophyta</taxon>
        <taxon>Tracheophyta</taxon>
        <taxon>Spermatophyta</taxon>
        <taxon>Magnoliopsida</taxon>
        <taxon>eudicotyledons</taxon>
        <taxon>Gunneridae</taxon>
        <taxon>Pentapetalae</taxon>
        <taxon>rosids</taxon>
        <taxon>malvids</taxon>
        <taxon>Sapindales</taxon>
        <taxon>Sapindaceae</taxon>
        <taxon>Hippocastanoideae</taxon>
        <taxon>Acereae</taxon>
        <taxon>Dipteronia</taxon>
    </lineage>
</organism>
<feature type="domain" description="DRBM" evidence="4">
    <location>
        <begin position="21"/>
        <end position="90"/>
    </location>
</feature>
<dbReference type="SUPFAM" id="SSF54768">
    <property type="entry name" value="dsRNA-binding domain-like"/>
    <property type="match status" value="6"/>
</dbReference>
<evidence type="ECO:0000256" key="2">
    <source>
        <dbReference type="PROSITE-ProRule" id="PRU00266"/>
    </source>
</evidence>
<dbReference type="GO" id="GO:0006396">
    <property type="term" value="P:RNA processing"/>
    <property type="evidence" value="ECO:0007669"/>
    <property type="project" value="TreeGrafter"/>
</dbReference>
<gene>
    <name evidence="5" type="ORF">Ddye_006465</name>
</gene>
<evidence type="ECO:0000256" key="1">
    <source>
        <dbReference type="ARBA" id="ARBA00022884"/>
    </source>
</evidence>
<sequence length="866" mass="95371">MDSATNMPTNHGGSGVSNGYAFKIRLLEYTHGVGLPNPVYETTEYGPPHEPLFRSQVTMDDITYKSLPGFFNRKTAEYSAAEVALVELAKCGAVEEELIPATFLCQNLVEEYAQKMNYAIPIYRCKSVEGTDNEAGRLARFCCTVEIGGIQYIGGEARTKRQARNKAARTALLAIKKTEPESSGKPIGNSQFSVIPCKKRAIESANKPEETGRKTSKRKIFVDKTNDTQIEGFSNLVIASGTHQEGSKGYRTNAHEVQVEGSEEATRSCQEGRSDVEPIDGDITTQKGVSNGYVFKILLMEYTHRVGLPNPVYETMEYGPSHEPLFRSQVTMNDITYKSLPGFFNRKTAEYSAAEVALVELAKCGAVEELIPETFLCKNLVEEYAQKMKYAIPIYRCKNVEATGRLARFCCTVEIGGIQYIGGEARTKKQARIKAARTALLAIKKTEPESSGKPIGNSQFSVIPCKKRAIESTDKPEETGWKTSKGKIFEDKTNDTQIECFSESVISTGTHQDGSKGYQTNAHGVQVEGSAEAPRSCQEGRYDVEPIEGYITTRKVVSNGYAFKIRLQEYTHKVGLPIPVYETTEYGPSHEPLFRSQVTMNDITYKSLPGFFNRKTAEYSAAEVALVELAKCGAVEEELIPATFLCKNLVEEYAQKMNYAIPIYRCKSVVEGTDNEASRLACFCCTVEIGGIQYIGGEARTKRQARNKAARTALLAIKKTEPESSGKPIGNSQFSVIPCKKRAIESANKPEEIGRKMSKRKIFVDKTNDTQIEGFSNSIIASGTHQEGSKGYRTNAHGVQVEGSEEATRSCQEGRSDVEPIDGDITTWKGTLIAGDSQIVQSNATDSNQSNHKEPHVGNLPSPLEI</sequence>
<dbReference type="Gene3D" id="3.30.160.20">
    <property type="match status" value="6"/>
</dbReference>
<accession>A0AAD9XIF2</accession>
<feature type="region of interest" description="Disordered" evidence="3">
    <location>
        <begin position="258"/>
        <end position="283"/>
    </location>
</feature>
<dbReference type="GO" id="GO:0004525">
    <property type="term" value="F:ribonuclease III activity"/>
    <property type="evidence" value="ECO:0007669"/>
    <property type="project" value="TreeGrafter"/>
</dbReference>
<feature type="region of interest" description="Disordered" evidence="3">
    <location>
        <begin position="800"/>
        <end position="823"/>
    </location>
</feature>
<dbReference type="GO" id="GO:0005634">
    <property type="term" value="C:nucleus"/>
    <property type="evidence" value="ECO:0007669"/>
    <property type="project" value="TreeGrafter"/>
</dbReference>
<feature type="domain" description="DRBM" evidence="4">
    <location>
        <begin position="109"/>
        <end position="177"/>
    </location>
</feature>
<feature type="compositionally biased region" description="Basic and acidic residues" evidence="3">
    <location>
        <begin position="258"/>
        <end position="276"/>
    </location>
</feature>
<comment type="caution">
    <text evidence="5">The sequence shown here is derived from an EMBL/GenBank/DDBJ whole genome shotgun (WGS) entry which is preliminary data.</text>
</comment>
<keyword evidence="1 2" id="KW-0694">RNA-binding</keyword>
<dbReference type="PANTHER" id="PTHR11207:SF1">
    <property type="entry name" value="DOUBLE-STRANDED RNA-BINDING PROTEIN 1"/>
    <property type="match status" value="1"/>
</dbReference>
<proteinExistence type="predicted"/>
<feature type="domain" description="DRBM" evidence="4">
    <location>
        <begin position="294"/>
        <end position="363"/>
    </location>
</feature>
<dbReference type="Pfam" id="PF00035">
    <property type="entry name" value="dsrm"/>
    <property type="match status" value="6"/>
</dbReference>
<name>A0AAD9XIF2_9ROSI</name>
<dbReference type="AlphaFoldDB" id="A0AAD9XIF2"/>
<keyword evidence="6" id="KW-1185">Reference proteome</keyword>
<feature type="compositionally biased region" description="Polar residues" evidence="3">
    <location>
        <begin position="839"/>
        <end position="850"/>
    </location>
</feature>
<feature type="domain" description="DRBM" evidence="4">
    <location>
        <begin position="376"/>
        <end position="445"/>
    </location>
</feature>
<evidence type="ECO:0000313" key="6">
    <source>
        <dbReference type="Proteomes" id="UP001280121"/>
    </source>
</evidence>
<dbReference type="GO" id="GO:0003725">
    <property type="term" value="F:double-stranded RNA binding"/>
    <property type="evidence" value="ECO:0007669"/>
    <property type="project" value="TreeGrafter"/>
</dbReference>
<evidence type="ECO:0000313" key="5">
    <source>
        <dbReference type="EMBL" id="KAK2659932.1"/>
    </source>
</evidence>
<reference evidence="5" key="1">
    <citation type="journal article" date="2023" name="Plant J.">
        <title>Genome sequences and population genomics provide insights into the demographic history, inbreeding, and mutation load of two 'living fossil' tree species of Dipteronia.</title>
        <authorList>
            <person name="Feng Y."/>
            <person name="Comes H.P."/>
            <person name="Chen J."/>
            <person name="Zhu S."/>
            <person name="Lu R."/>
            <person name="Zhang X."/>
            <person name="Li P."/>
            <person name="Qiu J."/>
            <person name="Olsen K.M."/>
            <person name="Qiu Y."/>
        </authorList>
    </citation>
    <scope>NUCLEOTIDE SEQUENCE</scope>
    <source>
        <strain evidence="5">KIB01</strain>
    </source>
</reference>
<evidence type="ECO:0000259" key="4">
    <source>
        <dbReference type="PROSITE" id="PS50137"/>
    </source>
</evidence>
<dbReference type="PANTHER" id="PTHR11207">
    <property type="entry name" value="RIBONUCLEASE III"/>
    <property type="match status" value="1"/>
</dbReference>
<feature type="domain" description="DRBM" evidence="4">
    <location>
        <begin position="562"/>
        <end position="631"/>
    </location>
</feature>
<evidence type="ECO:0000256" key="3">
    <source>
        <dbReference type="SAM" id="MobiDB-lite"/>
    </source>
</evidence>
<dbReference type="Proteomes" id="UP001280121">
    <property type="component" value="Unassembled WGS sequence"/>
</dbReference>
<dbReference type="InterPro" id="IPR014720">
    <property type="entry name" value="dsRBD_dom"/>
</dbReference>
<feature type="compositionally biased region" description="Basic and acidic residues" evidence="3">
    <location>
        <begin position="806"/>
        <end position="818"/>
    </location>
</feature>
<dbReference type="SMART" id="SM00358">
    <property type="entry name" value="DSRM"/>
    <property type="match status" value="6"/>
</dbReference>
<feature type="region of interest" description="Disordered" evidence="3">
    <location>
        <begin position="839"/>
        <end position="866"/>
    </location>
</feature>